<evidence type="ECO:0000313" key="1">
    <source>
        <dbReference type="EMBL" id="MEM5290450.1"/>
    </source>
</evidence>
<sequence>MVKASSEIELAAADFRPDMALLNSHADAGQSRILCAELRSISVLTHCRMVAMSEDRSLESDPSPFDVVLIQPSGFDEFLDLLDLFG</sequence>
<proteinExistence type="predicted"/>
<organism evidence="1 2">
    <name type="scientific">Paraburkholderia sabiae</name>
    <dbReference type="NCBI Taxonomy" id="273251"/>
    <lineage>
        <taxon>Bacteria</taxon>
        <taxon>Pseudomonadati</taxon>
        <taxon>Pseudomonadota</taxon>
        <taxon>Betaproteobacteria</taxon>
        <taxon>Burkholderiales</taxon>
        <taxon>Burkholderiaceae</taxon>
        <taxon>Paraburkholderia</taxon>
    </lineage>
</organism>
<evidence type="ECO:0000313" key="2">
    <source>
        <dbReference type="Proteomes" id="UP001494588"/>
    </source>
</evidence>
<evidence type="ECO:0008006" key="3">
    <source>
        <dbReference type="Google" id="ProtNLM"/>
    </source>
</evidence>
<name>A0ABU9QLT6_9BURK</name>
<reference evidence="1 2" key="1">
    <citation type="submission" date="2024-01" db="EMBL/GenBank/DDBJ databases">
        <title>The diversity of rhizobia nodulating Mimosa spp. in eleven states of Brazil covering several biomes is determined by host plant, location, and edaphic factors.</title>
        <authorList>
            <person name="Rouws L."/>
            <person name="Barauna A."/>
            <person name="Beukes C."/>
            <person name="De Faria S.M."/>
            <person name="Gross E."/>
            <person name="Dos Reis Junior F.B."/>
            <person name="Simon M."/>
            <person name="Maluk M."/>
            <person name="Odee D.W."/>
            <person name="Kenicer G."/>
            <person name="Young J.P.W."/>
            <person name="Reis V.M."/>
            <person name="Zilli J."/>
            <person name="James E.K."/>
        </authorList>
    </citation>
    <scope>NUCLEOTIDE SEQUENCE [LARGE SCALE GENOMIC DNA]</scope>
    <source>
        <strain evidence="1 2">JPY77</strain>
    </source>
</reference>
<dbReference type="EMBL" id="JAZHGC010000036">
    <property type="protein sequence ID" value="MEM5290450.1"/>
    <property type="molecule type" value="Genomic_DNA"/>
</dbReference>
<accession>A0ABU9QLT6</accession>
<dbReference type="Proteomes" id="UP001494588">
    <property type="component" value="Unassembled WGS sequence"/>
</dbReference>
<protein>
    <recommendedName>
        <fullName evidence="3">Response regulatory domain-containing protein</fullName>
    </recommendedName>
</protein>
<keyword evidence="2" id="KW-1185">Reference proteome</keyword>
<comment type="caution">
    <text evidence="1">The sequence shown here is derived from an EMBL/GenBank/DDBJ whole genome shotgun (WGS) entry which is preliminary data.</text>
</comment>
<gene>
    <name evidence="1" type="ORF">V4C55_32485</name>
</gene>